<evidence type="ECO:0000256" key="2">
    <source>
        <dbReference type="ARBA" id="ARBA00022490"/>
    </source>
</evidence>
<dbReference type="GO" id="GO:0000160">
    <property type="term" value="P:phosphorelay signal transduction system"/>
    <property type="evidence" value="ECO:0007669"/>
    <property type="project" value="UniProtKB-KW"/>
</dbReference>
<evidence type="ECO:0000259" key="10">
    <source>
        <dbReference type="PROSITE" id="PS50110"/>
    </source>
</evidence>
<dbReference type="SUPFAM" id="SSF52172">
    <property type="entry name" value="CheY-like"/>
    <property type="match status" value="1"/>
</dbReference>
<dbReference type="AlphaFoldDB" id="A0A1H0W2P8"/>
<dbReference type="Proteomes" id="UP000199159">
    <property type="component" value="Unassembled WGS sequence"/>
</dbReference>
<dbReference type="SUPFAM" id="SSF46689">
    <property type="entry name" value="Homeodomain-like"/>
    <property type="match status" value="2"/>
</dbReference>
<protein>
    <submittedName>
        <fullName evidence="11">Two component transcriptional regulator, AraC family</fullName>
    </submittedName>
</protein>
<dbReference type="CDD" id="cd17536">
    <property type="entry name" value="REC_YesN-like"/>
    <property type="match status" value="1"/>
</dbReference>
<dbReference type="EMBL" id="FNJU01000009">
    <property type="protein sequence ID" value="SDP85020.1"/>
    <property type="molecule type" value="Genomic_DNA"/>
</dbReference>
<dbReference type="PANTHER" id="PTHR42713">
    <property type="entry name" value="HISTIDINE KINASE-RELATED"/>
    <property type="match status" value="1"/>
</dbReference>
<dbReference type="InterPro" id="IPR001789">
    <property type="entry name" value="Sig_transdc_resp-reg_receiver"/>
</dbReference>
<evidence type="ECO:0000256" key="1">
    <source>
        <dbReference type="ARBA" id="ARBA00004496"/>
    </source>
</evidence>
<dbReference type="InterPro" id="IPR018060">
    <property type="entry name" value="HTH_AraC"/>
</dbReference>
<evidence type="ECO:0000256" key="5">
    <source>
        <dbReference type="ARBA" id="ARBA00023015"/>
    </source>
</evidence>
<evidence type="ECO:0000256" key="3">
    <source>
        <dbReference type="ARBA" id="ARBA00022553"/>
    </source>
</evidence>
<gene>
    <name evidence="11" type="ORF">SAMN05216565_1091</name>
</gene>
<dbReference type="GO" id="GO:0005737">
    <property type="term" value="C:cytoplasm"/>
    <property type="evidence" value="ECO:0007669"/>
    <property type="project" value="UniProtKB-SubCell"/>
</dbReference>
<evidence type="ECO:0000313" key="12">
    <source>
        <dbReference type="Proteomes" id="UP000199159"/>
    </source>
</evidence>
<feature type="domain" description="Response regulatory" evidence="10">
    <location>
        <begin position="1"/>
        <end position="116"/>
    </location>
</feature>
<keyword evidence="12" id="KW-1185">Reference proteome</keyword>
<dbReference type="InterPro" id="IPR009057">
    <property type="entry name" value="Homeodomain-like_sf"/>
</dbReference>
<keyword evidence="3 8" id="KW-0597">Phosphoprotein</keyword>
<evidence type="ECO:0000256" key="4">
    <source>
        <dbReference type="ARBA" id="ARBA00023012"/>
    </source>
</evidence>
<keyword evidence="6" id="KW-0238">DNA-binding</keyword>
<dbReference type="Pfam" id="PF00072">
    <property type="entry name" value="Response_reg"/>
    <property type="match status" value="1"/>
</dbReference>
<keyword evidence="5" id="KW-0805">Transcription regulation</keyword>
<dbReference type="GO" id="GO:0043565">
    <property type="term" value="F:sequence-specific DNA binding"/>
    <property type="evidence" value="ECO:0007669"/>
    <property type="project" value="InterPro"/>
</dbReference>
<dbReference type="STRING" id="930152.SAMN05216565_1091"/>
<reference evidence="12" key="1">
    <citation type="submission" date="2016-10" db="EMBL/GenBank/DDBJ databases">
        <authorList>
            <person name="Varghese N."/>
            <person name="Submissions S."/>
        </authorList>
    </citation>
    <scope>NUCLEOTIDE SEQUENCE [LARGE SCALE GENOMIC DNA]</scope>
    <source>
        <strain evidence="12">IBRC-M10078</strain>
    </source>
</reference>
<name>A0A1H0W2P8_9BACI</name>
<dbReference type="SMART" id="SM00448">
    <property type="entry name" value="REC"/>
    <property type="match status" value="1"/>
</dbReference>
<dbReference type="InterPro" id="IPR051552">
    <property type="entry name" value="HptR"/>
</dbReference>
<dbReference type="PANTHER" id="PTHR42713:SF3">
    <property type="entry name" value="TRANSCRIPTIONAL REGULATORY PROTEIN HPTR"/>
    <property type="match status" value="1"/>
</dbReference>
<comment type="subcellular location">
    <subcellularLocation>
        <location evidence="1">Cytoplasm</location>
    </subcellularLocation>
</comment>
<organism evidence="11 12">
    <name type="scientific">Litchfieldia salsa</name>
    <dbReference type="NCBI Taxonomy" id="930152"/>
    <lineage>
        <taxon>Bacteria</taxon>
        <taxon>Bacillati</taxon>
        <taxon>Bacillota</taxon>
        <taxon>Bacilli</taxon>
        <taxon>Bacillales</taxon>
        <taxon>Bacillaceae</taxon>
        <taxon>Litchfieldia</taxon>
    </lineage>
</organism>
<proteinExistence type="predicted"/>
<dbReference type="SMART" id="SM00342">
    <property type="entry name" value="HTH_ARAC"/>
    <property type="match status" value="1"/>
</dbReference>
<evidence type="ECO:0000313" key="11">
    <source>
        <dbReference type="EMBL" id="SDP85020.1"/>
    </source>
</evidence>
<evidence type="ECO:0000256" key="6">
    <source>
        <dbReference type="ARBA" id="ARBA00023125"/>
    </source>
</evidence>
<dbReference type="InterPro" id="IPR018062">
    <property type="entry name" value="HTH_AraC-typ_CS"/>
</dbReference>
<evidence type="ECO:0000259" key="9">
    <source>
        <dbReference type="PROSITE" id="PS01124"/>
    </source>
</evidence>
<evidence type="ECO:0000256" key="8">
    <source>
        <dbReference type="PROSITE-ProRule" id="PRU00169"/>
    </source>
</evidence>
<keyword evidence="7" id="KW-0804">Transcription</keyword>
<evidence type="ECO:0000256" key="7">
    <source>
        <dbReference type="ARBA" id="ARBA00023163"/>
    </source>
</evidence>
<dbReference type="PROSITE" id="PS00041">
    <property type="entry name" value="HTH_ARAC_FAMILY_1"/>
    <property type="match status" value="1"/>
</dbReference>
<dbReference type="PROSITE" id="PS01124">
    <property type="entry name" value="HTH_ARAC_FAMILY_2"/>
    <property type="match status" value="1"/>
</dbReference>
<dbReference type="Pfam" id="PF12833">
    <property type="entry name" value="HTH_18"/>
    <property type="match status" value="1"/>
</dbReference>
<dbReference type="Gene3D" id="3.40.50.2300">
    <property type="match status" value="1"/>
</dbReference>
<keyword evidence="2" id="KW-0963">Cytoplasm</keyword>
<dbReference type="InterPro" id="IPR020449">
    <property type="entry name" value="Tscrpt_reg_AraC-type_HTH"/>
</dbReference>
<dbReference type="InterPro" id="IPR011006">
    <property type="entry name" value="CheY-like_superfamily"/>
</dbReference>
<feature type="modified residue" description="4-aspartylphosphate" evidence="8">
    <location>
        <position position="51"/>
    </location>
</feature>
<dbReference type="Gene3D" id="1.10.10.60">
    <property type="entry name" value="Homeodomain-like"/>
    <property type="match status" value="2"/>
</dbReference>
<feature type="domain" description="HTH araC/xylS-type" evidence="9">
    <location>
        <begin position="292"/>
        <end position="391"/>
    </location>
</feature>
<dbReference type="GO" id="GO:0003700">
    <property type="term" value="F:DNA-binding transcription factor activity"/>
    <property type="evidence" value="ECO:0007669"/>
    <property type="project" value="InterPro"/>
</dbReference>
<keyword evidence="4" id="KW-0902">Two-component regulatory system</keyword>
<accession>A0A1H0W2P8</accession>
<dbReference type="PROSITE" id="PS50110">
    <property type="entry name" value="RESPONSE_REGULATORY"/>
    <property type="match status" value="1"/>
</dbReference>
<sequence>MIADDEPNIREGIRDSINWNEVGMEVVAEAEDGEEALELALKHEIDILLVDLNMPIMNGLTMVKHLRQDLPGCRVLVISGYDQFSYAQEALRLQVEDYLLKPVKPEKLLEVLHNIRDKINQQAEKTNYMKMATSHITQHQLVIQERFCRDWVEGHLSETKTLEQLRFLEMPTTAPTHIIVIRSQEFQFDQPLIRGNDREIFIFAVKNILLEIVNEKKSLIFTDSKGLFFIILWGQVQEDLFSKIENAIQEYLKAAATVYAEPITGDLMDVPTFYKNCKSKVYGESIVSPIVKRARNYIREHYTSTDLTLDSLAQSLQVSPVYLSRTIKQELGLSFVSLITQMRMKKAISLLNSTDLQIHEIAEQVGYDSQHYFSTAFKKAVGVSPNKYRKGIYNEDKPVMD</sequence>
<dbReference type="PRINTS" id="PR00032">
    <property type="entry name" value="HTHARAC"/>
</dbReference>